<evidence type="ECO:0000256" key="4">
    <source>
        <dbReference type="ARBA" id="ARBA00022679"/>
    </source>
</evidence>
<evidence type="ECO:0000259" key="10">
    <source>
        <dbReference type="Pfam" id="PF08669"/>
    </source>
</evidence>
<keyword evidence="12" id="KW-1185">Reference proteome</keyword>
<evidence type="ECO:0000256" key="2">
    <source>
        <dbReference type="ARBA" id="ARBA00012616"/>
    </source>
</evidence>
<dbReference type="PANTHER" id="PTHR43757">
    <property type="entry name" value="AMINOMETHYLTRANSFERASE"/>
    <property type="match status" value="1"/>
</dbReference>
<feature type="domain" description="GCVT N-terminal" evidence="9">
    <location>
        <begin position="30"/>
        <end position="285"/>
    </location>
</feature>
<evidence type="ECO:0000256" key="3">
    <source>
        <dbReference type="ARBA" id="ARBA00022576"/>
    </source>
</evidence>
<dbReference type="InterPro" id="IPR006222">
    <property type="entry name" value="GCVT_N"/>
</dbReference>
<dbReference type="Pfam" id="PF01571">
    <property type="entry name" value="GCV_T"/>
    <property type="match status" value="1"/>
</dbReference>
<feature type="domain" description="Aminomethyltransferase C-terminal" evidence="10">
    <location>
        <begin position="304"/>
        <end position="382"/>
    </location>
</feature>
<keyword evidence="3" id="KW-0032">Aminotransferase</keyword>
<dbReference type="Proteomes" id="UP000663801">
    <property type="component" value="Unassembled WGS sequence"/>
</dbReference>
<accession>A0A938YFC9</accession>
<dbReference type="InterPro" id="IPR029043">
    <property type="entry name" value="GcvT/YgfZ_C"/>
</dbReference>
<dbReference type="InterPro" id="IPR006223">
    <property type="entry name" value="GcvT"/>
</dbReference>
<feature type="region of interest" description="Disordered" evidence="8">
    <location>
        <begin position="1"/>
        <end position="27"/>
    </location>
</feature>
<evidence type="ECO:0000256" key="8">
    <source>
        <dbReference type="SAM" id="MobiDB-lite"/>
    </source>
</evidence>
<dbReference type="InterPro" id="IPR028896">
    <property type="entry name" value="GcvT/YgfZ/DmdA"/>
</dbReference>
<evidence type="ECO:0000256" key="7">
    <source>
        <dbReference type="PIRSR" id="PIRSR006487-1"/>
    </source>
</evidence>
<dbReference type="SUPFAM" id="SSF101790">
    <property type="entry name" value="Aminomethyltransferase beta-barrel domain"/>
    <property type="match status" value="1"/>
</dbReference>
<dbReference type="InterPro" id="IPR013977">
    <property type="entry name" value="GcvT_C"/>
</dbReference>
<comment type="similarity">
    <text evidence="1">Belongs to the GcvT family.</text>
</comment>
<dbReference type="NCBIfam" id="TIGR00528">
    <property type="entry name" value="gcvT"/>
    <property type="match status" value="1"/>
</dbReference>
<dbReference type="PANTHER" id="PTHR43757:SF2">
    <property type="entry name" value="AMINOMETHYLTRANSFERASE, MITOCHONDRIAL"/>
    <property type="match status" value="1"/>
</dbReference>
<sequence>MSVPSQPSVTPPPSAAPPVTGPGGLLHSPLHPTHLALGATMAPFGGWEMPISYAGSGVVAEHTAVRSTVGVFDVSHLGKASVTGPGAADFVNACLTADLGRIGPGQAQYTLCCADDGGVVDDLIAYLVGPDEVFLVPNAANAGQVVALLQQAAPDTITVTDRHAEFGVIAVQGPASAAVLRDAGLPTDLDYMQWADGEIAGEPVRICRTGYTGEHGYELLPSWSAAPQLWDVLADRAAAHGGRPAGLGARDTLRTEMGYPLHGQDLSREISPVQARSGWAVGWSKPAFFGREALVAEKAAGPRRTLWGLLALDRGVLRPHLEVQDAAGARVGETTSGTFSPTLGKGIALALLDAGGPGEGAEVAVQVRGRSLAARVVKPPFVPSHVR</sequence>
<dbReference type="EC" id="2.1.2.10" evidence="2"/>
<comment type="caution">
    <text evidence="11">The sequence shown here is derived from an EMBL/GenBank/DDBJ whole genome shotgun (WGS) entry which is preliminary data.</text>
</comment>
<comment type="catalytic activity">
    <reaction evidence="6">
        <text>N(6)-[(R)-S(8)-aminomethyldihydrolipoyl]-L-lysyl-[protein] + (6S)-5,6,7,8-tetrahydrofolate = N(6)-[(R)-dihydrolipoyl]-L-lysyl-[protein] + (6R)-5,10-methylene-5,6,7,8-tetrahydrofolate + NH4(+)</text>
        <dbReference type="Rhea" id="RHEA:16945"/>
        <dbReference type="Rhea" id="RHEA-COMP:10475"/>
        <dbReference type="Rhea" id="RHEA-COMP:10492"/>
        <dbReference type="ChEBI" id="CHEBI:15636"/>
        <dbReference type="ChEBI" id="CHEBI:28938"/>
        <dbReference type="ChEBI" id="CHEBI:57453"/>
        <dbReference type="ChEBI" id="CHEBI:83100"/>
        <dbReference type="ChEBI" id="CHEBI:83143"/>
        <dbReference type="EC" id="2.1.2.10"/>
    </reaction>
</comment>
<dbReference type="GO" id="GO:0004047">
    <property type="term" value="F:aminomethyltransferase activity"/>
    <property type="evidence" value="ECO:0007669"/>
    <property type="project" value="UniProtKB-EC"/>
</dbReference>
<feature type="binding site" evidence="7">
    <location>
        <position position="218"/>
    </location>
    <ligand>
        <name>substrate</name>
    </ligand>
</feature>
<dbReference type="Pfam" id="PF08669">
    <property type="entry name" value="GCV_T_C"/>
    <property type="match status" value="1"/>
</dbReference>
<dbReference type="InterPro" id="IPR027266">
    <property type="entry name" value="TrmE/GcvT-like"/>
</dbReference>
<keyword evidence="4 11" id="KW-0808">Transferase</keyword>
<organism evidence="11 12">
    <name type="scientific">Nakamurella flavida</name>
    <dbReference type="NCBI Taxonomy" id="363630"/>
    <lineage>
        <taxon>Bacteria</taxon>
        <taxon>Bacillati</taxon>
        <taxon>Actinomycetota</taxon>
        <taxon>Actinomycetes</taxon>
        <taxon>Nakamurellales</taxon>
        <taxon>Nakamurellaceae</taxon>
        <taxon>Nakamurella</taxon>
    </lineage>
</organism>
<evidence type="ECO:0000259" key="9">
    <source>
        <dbReference type="Pfam" id="PF01571"/>
    </source>
</evidence>
<name>A0A938YFC9_9ACTN</name>
<evidence type="ECO:0000256" key="5">
    <source>
        <dbReference type="ARBA" id="ARBA00031395"/>
    </source>
</evidence>
<dbReference type="NCBIfam" id="NF001567">
    <property type="entry name" value="PRK00389.1"/>
    <property type="match status" value="1"/>
</dbReference>
<evidence type="ECO:0000256" key="1">
    <source>
        <dbReference type="ARBA" id="ARBA00008609"/>
    </source>
</evidence>
<dbReference type="AlphaFoldDB" id="A0A938YFC9"/>
<dbReference type="GO" id="GO:0006546">
    <property type="term" value="P:glycine catabolic process"/>
    <property type="evidence" value="ECO:0007669"/>
    <property type="project" value="InterPro"/>
</dbReference>
<feature type="compositionally biased region" description="Pro residues" evidence="8">
    <location>
        <begin position="9"/>
        <end position="20"/>
    </location>
</feature>
<gene>
    <name evidence="11" type="primary">gcvT</name>
    <name evidence="11" type="ORF">JL107_00150</name>
</gene>
<dbReference type="PIRSF" id="PIRSF006487">
    <property type="entry name" value="GcvT"/>
    <property type="match status" value="1"/>
</dbReference>
<evidence type="ECO:0000256" key="6">
    <source>
        <dbReference type="ARBA" id="ARBA00047665"/>
    </source>
</evidence>
<dbReference type="SUPFAM" id="SSF103025">
    <property type="entry name" value="Folate-binding domain"/>
    <property type="match status" value="1"/>
</dbReference>
<protein>
    <recommendedName>
        <fullName evidence="2">aminomethyltransferase</fullName>
        <ecNumber evidence="2">2.1.2.10</ecNumber>
    </recommendedName>
    <alternativeName>
        <fullName evidence="5">Glycine cleavage system T protein</fullName>
    </alternativeName>
</protein>
<dbReference type="Gene3D" id="3.30.1360.120">
    <property type="entry name" value="Probable tRNA modification gtpase trme, domain 1"/>
    <property type="match status" value="1"/>
</dbReference>
<reference evidence="11" key="1">
    <citation type="submission" date="2021-01" db="EMBL/GenBank/DDBJ databases">
        <title>KCTC 19127 draft genome.</title>
        <authorList>
            <person name="An D."/>
        </authorList>
    </citation>
    <scope>NUCLEOTIDE SEQUENCE</scope>
    <source>
        <strain evidence="11">KCTC 19127</strain>
    </source>
</reference>
<evidence type="ECO:0000313" key="12">
    <source>
        <dbReference type="Proteomes" id="UP000663801"/>
    </source>
</evidence>
<dbReference type="GO" id="GO:0005960">
    <property type="term" value="C:glycine cleavage complex"/>
    <property type="evidence" value="ECO:0007669"/>
    <property type="project" value="InterPro"/>
</dbReference>
<dbReference type="GO" id="GO:0008483">
    <property type="term" value="F:transaminase activity"/>
    <property type="evidence" value="ECO:0007669"/>
    <property type="project" value="UniProtKB-KW"/>
</dbReference>
<dbReference type="EMBL" id="JAERWL010000001">
    <property type="protein sequence ID" value="MBM9474847.1"/>
    <property type="molecule type" value="Genomic_DNA"/>
</dbReference>
<dbReference type="GO" id="GO:0005829">
    <property type="term" value="C:cytosol"/>
    <property type="evidence" value="ECO:0007669"/>
    <property type="project" value="TreeGrafter"/>
</dbReference>
<evidence type="ECO:0000313" key="11">
    <source>
        <dbReference type="EMBL" id="MBM9474847.1"/>
    </source>
</evidence>
<proteinExistence type="inferred from homology"/>